<feature type="transmembrane region" description="Helical" evidence="1">
    <location>
        <begin position="12"/>
        <end position="31"/>
    </location>
</feature>
<evidence type="ECO:0000256" key="1">
    <source>
        <dbReference type="SAM" id="Phobius"/>
    </source>
</evidence>
<protein>
    <recommendedName>
        <fullName evidence="4">DUF1275 domain-containing protein</fullName>
    </recommendedName>
</protein>
<keyword evidence="1" id="KW-0472">Membrane</keyword>
<evidence type="ECO:0000313" key="3">
    <source>
        <dbReference type="Proteomes" id="UP001422759"/>
    </source>
</evidence>
<evidence type="ECO:0000313" key="2">
    <source>
        <dbReference type="EMBL" id="GAA2145941.1"/>
    </source>
</evidence>
<dbReference type="Proteomes" id="UP001422759">
    <property type="component" value="Unassembled WGS sequence"/>
</dbReference>
<dbReference type="EMBL" id="BAAANT010000018">
    <property type="protein sequence ID" value="GAA2145941.1"/>
    <property type="molecule type" value="Genomic_DNA"/>
</dbReference>
<keyword evidence="1" id="KW-1133">Transmembrane helix</keyword>
<feature type="transmembrane region" description="Helical" evidence="1">
    <location>
        <begin position="89"/>
        <end position="110"/>
    </location>
</feature>
<dbReference type="RefSeq" id="WP_344465972.1">
    <property type="nucleotide sequence ID" value="NZ_BAAANT010000018.1"/>
</dbReference>
<organism evidence="2 3">
    <name type="scientific">Kitasatospora kazusensis</name>
    <dbReference type="NCBI Taxonomy" id="407974"/>
    <lineage>
        <taxon>Bacteria</taxon>
        <taxon>Bacillati</taxon>
        <taxon>Actinomycetota</taxon>
        <taxon>Actinomycetes</taxon>
        <taxon>Kitasatosporales</taxon>
        <taxon>Streptomycetaceae</taxon>
        <taxon>Kitasatospora</taxon>
    </lineage>
</organism>
<comment type="caution">
    <text evidence="2">The sequence shown here is derived from an EMBL/GenBank/DDBJ whole genome shotgun (WGS) entry which is preliminary data.</text>
</comment>
<proteinExistence type="predicted"/>
<name>A0ABP5LJ42_9ACTN</name>
<reference evidence="3" key="1">
    <citation type="journal article" date="2019" name="Int. J. Syst. Evol. Microbiol.">
        <title>The Global Catalogue of Microorganisms (GCM) 10K type strain sequencing project: providing services to taxonomists for standard genome sequencing and annotation.</title>
        <authorList>
            <consortium name="The Broad Institute Genomics Platform"/>
            <consortium name="The Broad Institute Genome Sequencing Center for Infectious Disease"/>
            <person name="Wu L."/>
            <person name="Ma J."/>
        </authorList>
    </citation>
    <scope>NUCLEOTIDE SEQUENCE [LARGE SCALE GENOMIC DNA]</scope>
    <source>
        <strain evidence="3">JCM 14560</strain>
    </source>
</reference>
<dbReference type="InterPro" id="IPR010699">
    <property type="entry name" value="DUF1275"/>
</dbReference>
<keyword evidence="3" id="KW-1185">Reference proteome</keyword>
<accession>A0ABP5LJ42</accession>
<sequence>MTASREVRITAVLAVLTVTSGVIDAVSFLGLGRVFAALATGNLLLLAFGIAGSAALPVARPALALTSFVLGAAAAHVTIGRLRRRGWRWLVPGLLLESALLGTAGGYAVATGGSGSPPGGDATIVFGVVALAMGWRSRVVLEARIPEMPTTLVQLTLVKLVGDLLSFRRPATAGGLTRIQRLATVLGMLGGGMLGAAALPYGLGAVLLAVAGCVAVLALVYHRASRGLPPLPATPS</sequence>
<keyword evidence="1" id="KW-0812">Transmembrane</keyword>
<dbReference type="PANTHER" id="PTHR37314:SF4">
    <property type="entry name" value="UPF0700 TRANSMEMBRANE PROTEIN YOAK"/>
    <property type="match status" value="1"/>
</dbReference>
<dbReference type="PANTHER" id="PTHR37314">
    <property type="entry name" value="SLR0142 PROTEIN"/>
    <property type="match status" value="1"/>
</dbReference>
<evidence type="ECO:0008006" key="4">
    <source>
        <dbReference type="Google" id="ProtNLM"/>
    </source>
</evidence>
<dbReference type="Pfam" id="PF06912">
    <property type="entry name" value="DUF1275"/>
    <property type="match status" value="1"/>
</dbReference>
<feature type="transmembrane region" description="Helical" evidence="1">
    <location>
        <begin position="62"/>
        <end position="82"/>
    </location>
</feature>
<feature type="transmembrane region" description="Helical" evidence="1">
    <location>
        <begin position="38"/>
        <end position="56"/>
    </location>
</feature>
<feature type="transmembrane region" description="Helical" evidence="1">
    <location>
        <begin position="203"/>
        <end position="221"/>
    </location>
</feature>
<gene>
    <name evidence="2" type="ORF">GCM10009760_35150</name>
</gene>